<feature type="transmembrane region" description="Helical" evidence="1">
    <location>
        <begin position="110"/>
        <end position="135"/>
    </location>
</feature>
<dbReference type="Proteomes" id="UP000189796">
    <property type="component" value="Chromosome I"/>
</dbReference>
<organism evidence="3 4">
    <name type="scientific">Bradyrhizobium erythrophlei</name>
    <dbReference type="NCBI Taxonomy" id="1437360"/>
    <lineage>
        <taxon>Bacteria</taxon>
        <taxon>Pseudomonadati</taxon>
        <taxon>Pseudomonadota</taxon>
        <taxon>Alphaproteobacteria</taxon>
        <taxon>Hyphomicrobiales</taxon>
        <taxon>Nitrobacteraceae</taxon>
        <taxon>Bradyrhizobium</taxon>
    </lineage>
</organism>
<evidence type="ECO:0000313" key="4">
    <source>
        <dbReference type="Proteomes" id="UP000189796"/>
    </source>
</evidence>
<feature type="transmembrane region" description="Helical" evidence="1">
    <location>
        <begin position="61"/>
        <end position="84"/>
    </location>
</feature>
<feature type="domain" description="DUF112" evidence="2">
    <location>
        <begin position="20"/>
        <end position="442"/>
    </location>
</feature>
<feature type="transmembrane region" description="Helical" evidence="1">
    <location>
        <begin position="387"/>
        <end position="409"/>
    </location>
</feature>
<feature type="transmembrane region" description="Helical" evidence="1">
    <location>
        <begin position="465"/>
        <end position="490"/>
    </location>
</feature>
<evidence type="ECO:0000259" key="2">
    <source>
        <dbReference type="Pfam" id="PF01970"/>
    </source>
</evidence>
<reference evidence="3 4" key="1">
    <citation type="submission" date="2016-11" db="EMBL/GenBank/DDBJ databases">
        <authorList>
            <person name="Jaros S."/>
            <person name="Januszkiewicz K."/>
            <person name="Wedrychowicz H."/>
        </authorList>
    </citation>
    <scope>NUCLEOTIDE SEQUENCE [LARGE SCALE GENOMIC DNA]</scope>
    <source>
        <strain evidence="3 4">GAS138</strain>
    </source>
</reference>
<accession>A0A1M5WAQ6</accession>
<dbReference type="RefSeq" id="WP_079604844.1">
    <property type="nucleotide sequence ID" value="NZ_LT670817.1"/>
</dbReference>
<keyword evidence="1" id="KW-1133">Transmembrane helix</keyword>
<evidence type="ECO:0000313" key="3">
    <source>
        <dbReference type="EMBL" id="SHH84294.1"/>
    </source>
</evidence>
<name>A0A1M5WAQ6_9BRAD</name>
<proteinExistence type="predicted"/>
<dbReference type="OrthoDB" id="7232499at2"/>
<keyword evidence="1" id="KW-0812">Transmembrane</keyword>
<sequence>MHTLQLLLAGFGEVFKPLDLLMMFIGLLIGMAVSIMPGLGLVMGVVLALPFTYGMALEPSIILLTAIYMSGTYAGCFTAILYRIPGEPMDVPLLWDGYAMTQRGEASKALGWALVAALTGGLVSTAVMTTLATPLSEFALKFGAPEYFAAVFFGLTTVVALAGTSIPNALISLFLGLLVATIGTDSTYGIERFTFDSPILTNGVPYVMVLVGMYGFGEILIKLGQSLHVEVPPDRASTKTRFPSFQELWQLRATFVRSTVLGTILGVVPGAGATITSFVSYAIEKQYGRRGDKIGTGIPEGIVAPQIASTASVAGHIVPLLTLGIPGSGATAVILAAFLLHGVQPGPFLFSNPESTLVVYTIMASMFVAVVGMCLMGFAWIHVVVKVLTIPQGVLAAIVIMFCLVGAFADRNTISDMWMIVIFGTLAALFERYRLPVSPMVLGSILGPLAEDSYMRSMITYHRDWTVFFTQPIAGGLMALSIVSLSYPIVRSLLARRRAMVAAIQYPDL</sequence>
<feature type="transmembrane region" description="Helical" evidence="1">
    <location>
        <begin position="199"/>
        <end position="217"/>
    </location>
</feature>
<dbReference type="InterPro" id="IPR002823">
    <property type="entry name" value="DUF112_TM"/>
</dbReference>
<dbReference type="PANTHER" id="PTHR35342">
    <property type="entry name" value="TRICARBOXYLIC TRANSPORT PROTEIN"/>
    <property type="match status" value="1"/>
</dbReference>
<feature type="transmembrane region" description="Helical" evidence="1">
    <location>
        <begin position="20"/>
        <end position="49"/>
    </location>
</feature>
<dbReference type="EMBL" id="LT670817">
    <property type="protein sequence ID" value="SHH84294.1"/>
    <property type="molecule type" value="Genomic_DNA"/>
</dbReference>
<dbReference type="AlphaFoldDB" id="A0A1M5WAQ6"/>
<keyword evidence="1" id="KW-0472">Membrane</keyword>
<feature type="transmembrane region" description="Helical" evidence="1">
    <location>
        <begin position="357"/>
        <end position="381"/>
    </location>
</feature>
<evidence type="ECO:0000256" key="1">
    <source>
        <dbReference type="SAM" id="Phobius"/>
    </source>
</evidence>
<gene>
    <name evidence="3" type="ORF">SAMN05443248_6439</name>
</gene>
<protein>
    <submittedName>
        <fullName evidence="3">Putative tricarboxylic transport membrane protein</fullName>
    </submittedName>
</protein>
<feature type="transmembrane region" description="Helical" evidence="1">
    <location>
        <begin position="260"/>
        <end position="283"/>
    </location>
</feature>
<dbReference type="Pfam" id="PF01970">
    <property type="entry name" value="TctA"/>
    <property type="match status" value="1"/>
</dbReference>
<feature type="transmembrane region" description="Helical" evidence="1">
    <location>
        <begin position="147"/>
        <end position="179"/>
    </location>
</feature>
<dbReference type="PANTHER" id="PTHR35342:SF5">
    <property type="entry name" value="TRICARBOXYLIC TRANSPORT PROTEIN"/>
    <property type="match status" value="1"/>
</dbReference>